<gene>
    <name evidence="2" type="ORF">CVS27_09415</name>
</gene>
<dbReference type="RefSeq" id="WP_103465483.1">
    <property type="nucleotide sequence ID" value="NZ_PPXC01000006.1"/>
</dbReference>
<protein>
    <submittedName>
        <fullName evidence="2">Uncharacterized protein</fullName>
    </submittedName>
</protein>
<keyword evidence="1" id="KW-1133">Transmembrane helix</keyword>
<feature type="transmembrane region" description="Helical" evidence="1">
    <location>
        <begin position="39"/>
        <end position="60"/>
    </location>
</feature>
<dbReference type="AlphaFoldDB" id="A0A2S3ZWD1"/>
<accession>A0A2S3ZWD1</accession>
<keyword evidence="1" id="KW-0812">Transmembrane</keyword>
<keyword evidence="3" id="KW-1185">Reference proteome</keyword>
<dbReference type="EMBL" id="PPXC01000006">
    <property type="protein sequence ID" value="POH73586.1"/>
    <property type="molecule type" value="Genomic_DNA"/>
</dbReference>
<comment type="caution">
    <text evidence="2">The sequence shown here is derived from an EMBL/GenBank/DDBJ whole genome shotgun (WGS) entry which is preliminary data.</text>
</comment>
<name>A0A2S3ZWD1_ARTGL</name>
<evidence type="ECO:0000313" key="3">
    <source>
        <dbReference type="Proteomes" id="UP000237061"/>
    </source>
</evidence>
<organism evidence="2 3">
    <name type="scientific">Arthrobacter glacialis</name>
    <dbReference type="NCBI Taxonomy" id="1664"/>
    <lineage>
        <taxon>Bacteria</taxon>
        <taxon>Bacillati</taxon>
        <taxon>Actinomycetota</taxon>
        <taxon>Actinomycetes</taxon>
        <taxon>Micrococcales</taxon>
        <taxon>Micrococcaceae</taxon>
        <taxon>Arthrobacter</taxon>
    </lineage>
</organism>
<feature type="transmembrane region" description="Helical" evidence="1">
    <location>
        <begin position="12"/>
        <end position="33"/>
    </location>
</feature>
<evidence type="ECO:0000256" key="1">
    <source>
        <dbReference type="SAM" id="Phobius"/>
    </source>
</evidence>
<sequence>MNSPQQRKPSLVPEILILVISVTFFLIPTLLSAEFRDQWQSIIIIQVLLTVAMVVYLVWFMRKKRDDYWRGRGKDTGHHEL</sequence>
<proteinExistence type="predicted"/>
<reference evidence="2 3" key="1">
    <citation type="submission" date="2018-01" db="EMBL/GenBank/DDBJ databases">
        <title>Arthrobacter sp. nov., from glaciers in China.</title>
        <authorList>
            <person name="Liu Q."/>
            <person name="Xin Y.-H."/>
        </authorList>
    </citation>
    <scope>NUCLEOTIDE SEQUENCE [LARGE SCALE GENOMIC DNA]</scope>
    <source>
        <strain evidence="2 3">HLT2-12-2</strain>
    </source>
</reference>
<evidence type="ECO:0000313" key="2">
    <source>
        <dbReference type="EMBL" id="POH73586.1"/>
    </source>
</evidence>
<keyword evidence="1" id="KW-0472">Membrane</keyword>
<dbReference type="Proteomes" id="UP000237061">
    <property type="component" value="Unassembled WGS sequence"/>
</dbReference>